<gene>
    <name evidence="3" type="ORF">J2W31_001609</name>
</gene>
<feature type="domain" description="DUF4062" evidence="2">
    <location>
        <begin position="7"/>
        <end position="91"/>
    </location>
</feature>
<accession>A0AAW8CX76</accession>
<organism evidence="3 4">
    <name type="scientific">Variovorax boronicumulans</name>
    <dbReference type="NCBI Taxonomy" id="436515"/>
    <lineage>
        <taxon>Bacteria</taxon>
        <taxon>Pseudomonadati</taxon>
        <taxon>Pseudomonadota</taxon>
        <taxon>Betaproteobacteria</taxon>
        <taxon>Burkholderiales</taxon>
        <taxon>Comamonadaceae</taxon>
        <taxon>Variovorax</taxon>
    </lineage>
</organism>
<proteinExistence type="predicted"/>
<sequence>MKKPTFFLSSTIYDFQDLRSAIKYHLENKGFTVSASEYGDFPKSLDQNSYEACLSALQKADYFILLIGSRTGGWYDKPGNITITRQEYREAYKLHLAGKLRIITFVRNSVWQLKDDRKELAKYLEGIDLEPSVKAAIAHHPTKSVSNADFLIDFINEVSRAAEMQAALKNEQPLPTGNWVHPFNSFRDIADVLNVQTIANLPIEDSLLLKHLHTELIGVLKRTLLGIQGKAVSPERLVMKVHKSLGLENFDISKQKTVVVPKEDIDRLNMLLIYVTGKHLHLQITQKILESSTLMEYDSTASAFQETPAFQALSKFAKEVADFNNLLEKFSIAEFLKSSGLPNQKAGFSTLDIWASLPMLVLLDRWVNVIKLAEVLLIFLKTGIVPSYELRPTSPLPLMNSQLKEEEVTEEQATKYSDGLA</sequence>
<comment type="caution">
    <text evidence="3">The sequence shown here is derived from an EMBL/GenBank/DDBJ whole genome shotgun (WGS) entry which is preliminary data.</text>
</comment>
<evidence type="ECO:0000313" key="4">
    <source>
        <dbReference type="Proteomes" id="UP001242045"/>
    </source>
</evidence>
<dbReference type="RefSeq" id="WP_307684397.1">
    <property type="nucleotide sequence ID" value="NZ_JAUSRD010000003.1"/>
</dbReference>
<evidence type="ECO:0000259" key="2">
    <source>
        <dbReference type="Pfam" id="PF13271"/>
    </source>
</evidence>
<protein>
    <recommendedName>
        <fullName evidence="2">DUF4062 domain-containing protein</fullName>
    </recommendedName>
</protein>
<dbReference type="EMBL" id="JAUSRD010000003">
    <property type="protein sequence ID" value="MDP9892504.1"/>
    <property type="molecule type" value="Genomic_DNA"/>
</dbReference>
<dbReference type="Pfam" id="PF13271">
    <property type="entry name" value="DUF4062"/>
    <property type="match status" value="1"/>
</dbReference>
<feature type="region of interest" description="Disordered" evidence="1">
    <location>
        <begin position="401"/>
        <end position="421"/>
    </location>
</feature>
<evidence type="ECO:0000256" key="1">
    <source>
        <dbReference type="SAM" id="MobiDB-lite"/>
    </source>
</evidence>
<dbReference type="AlphaFoldDB" id="A0AAW8CX76"/>
<dbReference type="InterPro" id="IPR025139">
    <property type="entry name" value="DUF4062"/>
</dbReference>
<evidence type="ECO:0000313" key="3">
    <source>
        <dbReference type="EMBL" id="MDP9892504.1"/>
    </source>
</evidence>
<reference evidence="3" key="1">
    <citation type="submission" date="2023-07" db="EMBL/GenBank/DDBJ databases">
        <title>Sorghum-associated microbial communities from plants grown in Nebraska, USA.</title>
        <authorList>
            <person name="Schachtman D."/>
        </authorList>
    </citation>
    <scope>NUCLEOTIDE SEQUENCE</scope>
    <source>
        <strain evidence="3">DS3754</strain>
    </source>
</reference>
<name>A0AAW8CX76_9BURK</name>
<dbReference type="Proteomes" id="UP001242045">
    <property type="component" value="Unassembled WGS sequence"/>
</dbReference>